<reference evidence="2 3" key="1">
    <citation type="submission" date="2017-11" db="EMBL/GenBank/DDBJ databases">
        <title>De-novo sequencing of pomegranate (Punica granatum L.) genome.</title>
        <authorList>
            <person name="Akparov Z."/>
            <person name="Amiraslanov A."/>
            <person name="Hajiyeva S."/>
            <person name="Abbasov M."/>
            <person name="Kaur K."/>
            <person name="Hamwieh A."/>
            <person name="Solovyev V."/>
            <person name="Salamov A."/>
            <person name="Braich B."/>
            <person name="Kosarev P."/>
            <person name="Mahmoud A."/>
            <person name="Hajiyev E."/>
            <person name="Babayeva S."/>
            <person name="Izzatullayeva V."/>
            <person name="Mammadov A."/>
            <person name="Mammadov A."/>
            <person name="Sharifova S."/>
            <person name="Ojaghi J."/>
            <person name="Eynullazada K."/>
            <person name="Bayramov B."/>
            <person name="Abdulazimova A."/>
            <person name="Shahmuradov I."/>
        </authorList>
    </citation>
    <scope>NUCLEOTIDE SEQUENCE [LARGE SCALE GENOMIC DNA]</scope>
    <source>
        <strain evidence="3">cv. AG2017</strain>
        <tissue evidence="2">Leaf</tissue>
    </source>
</reference>
<keyword evidence="3" id="KW-1185">Reference proteome</keyword>
<feature type="chain" id="PRO_5014144415" description="Secreted protein" evidence="1">
    <location>
        <begin position="25"/>
        <end position="89"/>
    </location>
</feature>
<gene>
    <name evidence="2" type="ORF">CRG98_049585</name>
</gene>
<organism evidence="2 3">
    <name type="scientific">Punica granatum</name>
    <name type="common">Pomegranate</name>
    <dbReference type="NCBI Taxonomy" id="22663"/>
    <lineage>
        <taxon>Eukaryota</taxon>
        <taxon>Viridiplantae</taxon>
        <taxon>Streptophyta</taxon>
        <taxon>Embryophyta</taxon>
        <taxon>Tracheophyta</taxon>
        <taxon>Spermatophyta</taxon>
        <taxon>Magnoliopsida</taxon>
        <taxon>eudicotyledons</taxon>
        <taxon>Gunneridae</taxon>
        <taxon>Pentapetalae</taxon>
        <taxon>rosids</taxon>
        <taxon>malvids</taxon>
        <taxon>Myrtales</taxon>
        <taxon>Lythraceae</taxon>
        <taxon>Punica</taxon>
    </lineage>
</organism>
<evidence type="ECO:0000256" key="1">
    <source>
        <dbReference type="SAM" id="SignalP"/>
    </source>
</evidence>
<accession>A0A2I0HC09</accession>
<dbReference type="AlphaFoldDB" id="A0A2I0HC09"/>
<feature type="signal peptide" evidence="1">
    <location>
        <begin position="1"/>
        <end position="24"/>
    </location>
</feature>
<evidence type="ECO:0000313" key="3">
    <source>
        <dbReference type="Proteomes" id="UP000233551"/>
    </source>
</evidence>
<keyword evidence="1" id="KW-0732">Signal</keyword>
<feature type="non-terminal residue" evidence="2">
    <location>
        <position position="89"/>
    </location>
</feature>
<comment type="caution">
    <text evidence="2">The sequence shown here is derived from an EMBL/GenBank/DDBJ whole genome shotgun (WGS) entry which is preliminary data.</text>
</comment>
<name>A0A2I0HC09_PUNGR</name>
<evidence type="ECO:0008006" key="4">
    <source>
        <dbReference type="Google" id="ProtNLM"/>
    </source>
</evidence>
<dbReference type="EMBL" id="PGOL01041222">
    <property type="protein sequence ID" value="PKI07716.1"/>
    <property type="molecule type" value="Genomic_DNA"/>
</dbReference>
<sequence>MPGLHTRASLLSFFASSLSQLARASCYPSWFAHPSELTLILRKLADPAGSSLLQPYRVCPPVRAYFHASQVGRAFWLVPPATLPGFLTR</sequence>
<evidence type="ECO:0000313" key="2">
    <source>
        <dbReference type="EMBL" id="PKI07716.1"/>
    </source>
</evidence>
<proteinExistence type="predicted"/>
<dbReference type="Proteomes" id="UP000233551">
    <property type="component" value="Unassembled WGS sequence"/>
</dbReference>
<protein>
    <recommendedName>
        <fullName evidence="4">Secreted protein</fullName>
    </recommendedName>
</protein>